<evidence type="ECO:0000256" key="1">
    <source>
        <dbReference type="ARBA" id="ARBA00006607"/>
    </source>
</evidence>
<keyword evidence="4" id="KW-1185">Reference proteome</keyword>
<comment type="similarity">
    <text evidence="1">Belongs to the chaperonin (HSP60) family.</text>
</comment>
<comment type="caution">
    <text evidence="3">The sequence shown here is derived from an EMBL/GenBank/DDBJ whole genome shotgun (WGS) entry which is preliminary data.</text>
</comment>
<dbReference type="SUPFAM" id="SSF52029">
    <property type="entry name" value="GroEL apical domain-like"/>
    <property type="match status" value="1"/>
</dbReference>
<dbReference type="InterPro" id="IPR027409">
    <property type="entry name" value="GroEL-like_apical_dom_sf"/>
</dbReference>
<proteinExistence type="inferred from homology"/>
<dbReference type="Proteomes" id="UP001162972">
    <property type="component" value="Chromosome 10"/>
</dbReference>
<organism evidence="3 4">
    <name type="scientific">Salix udensis</name>
    <dbReference type="NCBI Taxonomy" id="889485"/>
    <lineage>
        <taxon>Eukaryota</taxon>
        <taxon>Viridiplantae</taxon>
        <taxon>Streptophyta</taxon>
        <taxon>Embryophyta</taxon>
        <taxon>Tracheophyta</taxon>
        <taxon>Spermatophyta</taxon>
        <taxon>Magnoliopsida</taxon>
        <taxon>eudicotyledons</taxon>
        <taxon>Gunneridae</taxon>
        <taxon>Pentapetalae</taxon>
        <taxon>rosids</taxon>
        <taxon>fabids</taxon>
        <taxon>Malpighiales</taxon>
        <taxon>Salicaceae</taxon>
        <taxon>Saliceae</taxon>
        <taxon>Salix</taxon>
    </lineage>
</organism>
<reference evidence="3 4" key="1">
    <citation type="journal article" date="2023" name="Int. J. Mol. Sci.">
        <title>De Novo Assembly and Annotation of 11 Diverse Shrub Willow (Salix) Genomes Reveals Novel Gene Organization in Sex-Linked Regions.</title>
        <authorList>
            <person name="Hyden B."/>
            <person name="Feng K."/>
            <person name="Yates T.B."/>
            <person name="Jawdy S."/>
            <person name="Cereghino C."/>
            <person name="Smart L.B."/>
            <person name="Muchero W."/>
        </authorList>
    </citation>
    <scope>NUCLEOTIDE SEQUENCE [LARGE SCALE GENOMIC DNA]</scope>
    <source>
        <tissue evidence="3">Shoot tip</tissue>
    </source>
</reference>
<dbReference type="AlphaFoldDB" id="A0AAD6L2N6"/>
<evidence type="ECO:0000256" key="2">
    <source>
        <dbReference type="ARBA" id="ARBA00023186"/>
    </source>
</evidence>
<gene>
    <name evidence="3" type="ORF">OIU84_020088</name>
</gene>
<dbReference type="GO" id="GO:0042026">
    <property type="term" value="P:protein refolding"/>
    <property type="evidence" value="ECO:0007669"/>
    <property type="project" value="InterPro"/>
</dbReference>
<name>A0AAD6L2N6_9ROSI</name>
<keyword evidence="2" id="KW-0143">Chaperone</keyword>
<dbReference type="PANTHER" id="PTHR45633">
    <property type="entry name" value="60 KDA HEAT SHOCK PROTEIN, MITOCHONDRIAL"/>
    <property type="match status" value="1"/>
</dbReference>
<evidence type="ECO:0000313" key="4">
    <source>
        <dbReference type="Proteomes" id="UP001162972"/>
    </source>
</evidence>
<evidence type="ECO:0000313" key="3">
    <source>
        <dbReference type="EMBL" id="KAJ6432982.1"/>
    </source>
</evidence>
<dbReference type="EMBL" id="JAPFFJ010000003">
    <property type="protein sequence ID" value="KAJ6432982.1"/>
    <property type="molecule type" value="Genomic_DNA"/>
</dbReference>
<sequence length="102" mass="11131">MQVIASMLLRECSLTVVISHCSEKIINARDLIAILEDAIRGGYPVVIIAEDTERDAFKQQECKRSKMGALKIATLKAPGFGERNSQYLDDIAILTGGTVIGH</sequence>
<protein>
    <submittedName>
        <fullName evidence="3">Uncharacterized protein</fullName>
    </submittedName>
</protein>
<dbReference type="GO" id="GO:0140662">
    <property type="term" value="F:ATP-dependent protein folding chaperone"/>
    <property type="evidence" value="ECO:0007669"/>
    <property type="project" value="InterPro"/>
</dbReference>
<dbReference type="Gene3D" id="3.50.7.10">
    <property type="entry name" value="GroEL"/>
    <property type="match status" value="1"/>
</dbReference>
<dbReference type="InterPro" id="IPR001844">
    <property type="entry name" value="Cpn60/GroEL"/>
</dbReference>
<accession>A0AAD6L2N6</accession>